<proteinExistence type="predicted"/>
<evidence type="ECO:0000313" key="2">
    <source>
        <dbReference type="EMBL" id="OCL10380.1"/>
    </source>
</evidence>
<protein>
    <submittedName>
        <fullName evidence="2">Uncharacterized protein</fullName>
    </submittedName>
</protein>
<feature type="region of interest" description="Disordered" evidence="1">
    <location>
        <begin position="43"/>
        <end position="122"/>
    </location>
</feature>
<reference evidence="2 3" key="1">
    <citation type="journal article" date="2016" name="Nat. Commun.">
        <title>Ectomycorrhizal ecology is imprinted in the genome of the dominant symbiotic fungus Cenococcum geophilum.</title>
        <authorList>
            <consortium name="DOE Joint Genome Institute"/>
            <person name="Peter M."/>
            <person name="Kohler A."/>
            <person name="Ohm R.A."/>
            <person name="Kuo A."/>
            <person name="Krutzmann J."/>
            <person name="Morin E."/>
            <person name="Arend M."/>
            <person name="Barry K.W."/>
            <person name="Binder M."/>
            <person name="Choi C."/>
            <person name="Clum A."/>
            <person name="Copeland A."/>
            <person name="Grisel N."/>
            <person name="Haridas S."/>
            <person name="Kipfer T."/>
            <person name="LaButti K."/>
            <person name="Lindquist E."/>
            <person name="Lipzen A."/>
            <person name="Maire R."/>
            <person name="Meier B."/>
            <person name="Mihaltcheva S."/>
            <person name="Molinier V."/>
            <person name="Murat C."/>
            <person name="Poggeler S."/>
            <person name="Quandt C.A."/>
            <person name="Sperisen C."/>
            <person name="Tritt A."/>
            <person name="Tisserant E."/>
            <person name="Crous P.W."/>
            <person name="Henrissat B."/>
            <person name="Nehls U."/>
            <person name="Egli S."/>
            <person name="Spatafora J.W."/>
            <person name="Grigoriev I.V."/>
            <person name="Martin F.M."/>
        </authorList>
    </citation>
    <scope>NUCLEOTIDE SEQUENCE [LARGE SCALE GENOMIC DNA]</scope>
    <source>
        <strain evidence="2 3">CBS 207.34</strain>
    </source>
</reference>
<evidence type="ECO:0000256" key="1">
    <source>
        <dbReference type="SAM" id="MobiDB-lite"/>
    </source>
</evidence>
<sequence length="314" mass="34495">MGNCCGRETSGSISYHELPKKPQIDYKWSGSIIGFSTATTWTTRGATASSRRTATASSKRTATASSGRTATASSKRTATASSGRTATASSRRTTTASSRRTPATSARRATFPHAGRTTTFVRRGSALSEMQIPTIEEQLAVNESITLDRVSTALRLRRGTGGSQPPEPSHQLPLQTSGRRQEPEYNEIYQRIIALAAMIDQHVKAFYLLEYASFIRQTICGLVFDLVVSGNSDVAETVSVTLYRTLQPSVKDSTDRYLETDLLKICMSGAEINEMIRRDSSKWTVGSWRSDFRVPTVFRDGSLVKAPAYVKRNR</sequence>
<dbReference type="Proteomes" id="UP000250140">
    <property type="component" value="Unassembled WGS sequence"/>
</dbReference>
<gene>
    <name evidence="2" type="ORF">AOQ84DRAFT_427288</name>
</gene>
<organism evidence="2 3">
    <name type="scientific">Glonium stellatum</name>
    <dbReference type="NCBI Taxonomy" id="574774"/>
    <lineage>
        <taxon>Eukaryota</taxon>
        <taxon>Fungi</taxon>
        <taxon>Dikarya</taxon>
        <taxon>Ascomycota</taxon>
        <taxon>Pezizomycotina</taxon>
        <taxon>Dothideomycetes</taxon>
        <taxon>Pleosporomycetidae</taxon>
        <taxon>Gloniales</taxon>
        <taxon>Gloniaceae</taxon>
        <taxon>Glonium</taxon>
    </lineage>
</organism>
<dbReference type="AlphaFoldDB" id="A0A8E2F4V9"/>
<keyword evidence="3" id="KW-1185">Reference proteome</keyword>
<feature type="compositionally biased region" description="Low complexity" evidence="1">
    <location>
        <begin position="43"/>
        <end position="109"/>
    </location>
</feature>
<feature type="region of interest" description="Disordered" evidence="1">
    <location>
        <begin position="157"/>
        <end position="181"/>
    </location>
</feature>
<accession>A0A8E2F4V9</accession>
<dbReference type="EMBL" id="KV749250">
    <property type="protein sequence ID" value="OCL10380.1"/>
    <property type="molecule type" value="Genomic_DNA"/>
</dbReference>
<name>A0A8E2F4V9_9PEZI</name>
<evidence type="ECO:0000313" key="3">
    <source>
        <dbReference type="Proteomes" id="UP000250140"/>
    </source>
</evidence>